<dbReference type="InterPro" id="IPR017853">
    <property type="entry name" value="GH"/>
</dbReference>
<keyword evidence="2" id="KW-1185">Reference proteome</keyword>
<dbReference type="SUPFAM" id="SSF51445">
    <property type="entry name" value="(Trans)glycosidases"/>
    <property type="match status" value="1"/>
</dbReference>
<organism evidence="1 2">
    <name type="scientific">Sphingobacterium daejeonense</name>
    <dbReference type="NCBI Taxonomy" id="371142"/>
    <lineage>
        <taxon>Bacteria</taxon>
        <taxon>Pseudomonadati</taxon>
        <taxon>Bacteroidota</taxon>
        <taxon>Sphingobacteriia</taxon>
        <taxon>Sphingobacteriales</taxon>
        <taxon>Sphingobacteriaceae</taxon>
        <taxon>Sphingobacterium</taxon>
    </lineage>
</organism>
<reference evidence="2" key="1">
    <citation type="journal article" date="2019" name="Int. J. Syst. Evol. Microbiol.">
        <title>The Global Catalogue of Microorganisms (GCM) 10K type strain sequencing project: providing services to taxonomists for standard genome sequencing and annotation.</title>
        <authorList>
            <consortium name="The Broad Institute Genomics Platform"/>
            <consortium name="The Broad Institute Genome Sequencing Center for Infectious Disease"/>
            <person name="Wu L."/>
            <person name="Ma J."/>
        </authorList>
    </citation>
    <scope>NUCLEOTIDE SEQUENCE [LARGE SCALE GENOMIC DNA]</scope>
    <source>
        <strain evidence="2">CCUG 52468</strain>
    </source>
</reference>
<name>A0ABW3RQM6_9SPHI</name>
<comment type="caution">
    <text evidence="1">The sequence shown here is derived from an EMBL/GenBank/DDBJ whole genome shotgun (WGS) entry which is preliminary data.</text>
</comment>
<gene>
    <name evidence="1" type="ORF">ACFQ2C_16995</name>
</gene>
<evidence type="ECO:0000313" key="2">
    <source>
        <dbReference type="Proteomes" id="UP001597205"/>
    </source>
</evidence>
<dbReference type="Gene3D" id="3.20.20.80">
    <property type="entry name" value="Glycosidases"/>
    <property type="match status" value="1"/>
</dbReference>
<proteinExistence type="predicted"/>
<accession>A0ABW3RQM6</accession>
<evidence type="ECO:0008006" key="3">
    <source>
        <dbReference type="Google" id="ProtNLM"/>
    </source>
</evidence>
<dbReference type="Proteomes" id="UP001597205">
    <property type="component" value="Unassembled WGS sequence"/>
</dbReference>
<dbReference type="EMBL" id="JBHTKY010000035">
    <property type="protein sequence ID" value="MFD1167298.1"/>
    <property type="molecule type" value="Genomic_DNA"/>
</dbReference>
<protein>
    <recommendedName>
        <fullName evidence="3">Glycosyl hydrolase-like 10 domain-containing protein</fullName>
    </recommendedName>
</protein>
<evidence type="ECO:0000313" key="1">
    <source>
        <dbReference type="EMBL" id="MFD1167298.1"/>
    </source>
</evidence>
<dbReference type="RefSeq" id="WP_286848834.1">
    <property type="nucleotide sequence ID" value="NZ_JBHTKY010000035.1"/>
</dbReference>
<sequence>MTFGIYIGSVAGTDSELATGEPDNPSKIKSALSEIQQNDSFIVIRGYIQYLGDSKLAFEAPENILQYSNETRKIDLVLCYRSISYQRDDWENTIKTVIQRFGSKLYSLQITEEPNLRVSFAGDGGFENIDKALKDGVLTAKKEINRLKYQTKVGFNVVPSFNPADNFWQVIGSDEYLELRDAIDYIGLDFYPDVFRPVAEDGEPNDLIESVKNVLRYVRNVNFQEGKIPQSIPIHITENGWPTGEQRSYERQAVVIEKVVRTIHSLKSELNINHYELFSLRDTNSSVEDKFYQFGLLRDDYSPKPAFSIFCKLIDELTQRVTATNKS</sequence>